<name>A0A3M8KU30_9MICO</name>
<sequence>MARRPASKRDVLLRAPLARHGRLARHGLRHAFALAGIALAVLVVSAVTVTAVALWDVSSSLEKGVTLPGDVTSTPAPDVNAIEGGVNLLLVGSDSGEGDPRFGERSEHLNDVTMLLHIAEDHASATVVSFPRDLFVEIPECPPAQNRSGGYQAPGTDGGFTDKINTALSYGGLGCVVATVQNLTGLSIPYAAEIEFNGVIAMSNAVGGVPVCVAEKIEDTHTDLVLEPGRHVLKGLEALQFLRTRYGLATGSDLARIGNQQSFLSSLVRVIKSDGTLNNPIKLYSLAKAAANNMVLSSRLQDLGTIVSIAAALRTIPLDRVAFLQYPVDEVDGGLVPRTDDADILFTALANDQPVTVSGGLGQASQPDDSPEETPTPTDAGPSPTDTPGAIPSPSGTPSAAPGPVELPDTISGQTAAERTCTNGRTLDEQ</sequence>
<gene>
    <name evidence="5" type="ORF">EEJ31_13060</name>
</gene>
<dbReference type="OrthoDB" id="9782542at2"/>
<dbReference type="InterPro" id="IPR004474">
    <property type="entry name" value="LytR_CpsA_psr"/>
</dbReference>
<feature type="transmembrane region" description="Helical" evidence="3">
    <location>
        <begin position="31"/>
        <end position="55"/>
    </location>
</feature>
<dbReference type="EMBL" id="RDSR01000027">
    <property type="protein sequence ID" value="RNE56763.1"/>
    <property type="molecule type" value="Genomic_DNA"/>
</dbReference>
<dbReference type="PANTHER" id="PTHR33392:SF6">
    <property type="entry name" value="POLYISOPRENYL-TEICHOIC ACID--PEPTIDOGLYCAN TEICHOIC ACID TRANSFERASE TAGU"/>
    <property type="match status" value="1"/>
</dbReference>
<dbReference type="Proteomes" id="UP000279859">
    <property type="component" value="Unassembled WGS sequence"/>
</dbReference>
<reference evidence="5 6" key="1">
    <citation type="submission" date="2018-11" db="EMBL/GenBank/DDBJ databases">
        <title>Cryobacterium sp. nov., isolated from rhizosphere soil of lettuce.</title>
        <authorList>
            <person name="Wang Y."/>
        </authorList>
    </citation>
    <scope>NUCLEOTIDE SEQUENCE [LARGE SCALE GENOMIC DNA]</scope>
    <source>
        <strain evidence="5 6">NEAU-85</strain>
    </source>
</reference>
<proteinExistence type="inferred from homology"/>
<keyword evidence="3" id="KW-0812">Transmembrane</keyword>
<evidence type="ECO:0000313" key="6">
    <source>
        <dbReference type="Proteomes" id="UP000279859"/>
    </source>
</evidence>
<evidence type="ECO:0000256" key="1">
    <source>
        <dbReference type="ARBA" id="ARBA00006068"/>
    </source>
</evidence>
<organism evidence="5 6">
    <name type="scientific">Cryobacterium tepidiphilum</name>
    <dbReference type="NCBI Taxonomy" id="2486026"/>
    <lineage>
        <taxon>Bacteria</taxon>
        <taxon>Bacillati</taxon>
        <taxon>Actinomycetota</taxon>
        <taxon>Actinomycetes</taxon>
        <taxon>Micrococcales</taxon>
        <taxon>Microbacteriaceae</taxon>
        <taxon>Cryobacterium</taxon>
    </lineage>
</organism>
<dbReference type="Gene3D" id="3.40.630.190">
    <property type="entry name" value="LCP protein"/>
    <property type="match status" value="1"/>
</dbReference>
<comment type="similarity">
    <text evidence="1">Belongs to the LytR/CpsA/Psr (LCP) family.</text>
</comment>
<protein>
    <submittedName>
        <fullName evidence="5">LytR family transcriptional regulator</fullName>
    </submittedName>
</protein>
<accession>A0A3M8KU30</accession>
<keyword evidence="3" id="KW-1133">Transmembrane helix</keyword>
<dbReference type="RefSeq" id="WP_123046725.1">
    <property type="nucleotide sequence ID" value="NZ_RDSR01000027.1"/>
</dbReference>
<dbReference type="PANTHER" id="PTHR33392">
    <property type="entry name" value="POLYISOPRENYL-TEICHOIC ACID--PEPTIDOGLYCAN TEICHOIC ACID TRANSFERASE TAGU"/>
    <property type="match status" value="1"/>
</dbReference>
<keyword evidence="6" id="KW-1185">Reference proteome</keyword>
<feature type="region of interest" description="Disordered" evidence="2">
    <location>
        <begin position="356"/>
        <end position="430"/>
    </location>
</feature>
<comment type="caution">
    <text evidence="5">The sequence shown here is derived from an EMBL/GenBank/DDBJ whole genome shotgun (WGS) entry which is preliminary data.</text>
</comment>
<keyword evidence="3" id="KW-0472">Membrane</keyword>
<evidence type="ECO:0000313" key="5">
    <source>
        <dbReference type="EMBL" id="RNE56763.1"/>
    </source>
</evidence>
<dbReference type="Pfam" id="PF03816">
    <property type="entry name" value="LytR_cpsA_psr"/>
    <property type="match status" value="1"/>
</dbReference>
<dbReference type="NCBIfam" id="TIGR00350">
    <property type="entry name" value="lytR_cpsA_psr"/>
    <property type="match status" value="1"/>
</dbReference>
<feature type="compositionally biased region" description="Polar residues" evidence="2">
    <location>
        <begin position="411"/>
        <end position="430"/>
    </location>
</feature>
<evidence type="ECO:0000259" key="4">
    <source>
        <dbReference type="Pfam" id="PF03816"/>
    </source>
</evidence>
<feature type="domain" description="Cell envelope-related transcriptional attenuator" evidence="4">
    <location>
        <begin position="110"/>
        <end position="272"/>
    </location>
</feature>
<evidence type="ECO:0000256" key="2">
    <source>
        <dbReference type="SAM" id="MobiDB-lite"/>
    </source>
</evidence>
<dbReference type="InterPro" id="IPR050922">
    <property type="entry name" value="LytR/CpsA/Psr_CW_biosynth"/>
</dbReference>
<evidence type="ECO:0000256" key="3">
    <source>
        <dbReference type="SAM" id="Phobius"/>
    </source>
</evidence>
<feature type="compositionally biased region" description="Low complexity" evidence="2">
    <location>
        <begin position="387"/>
        <end position="404"/>
    </location>
</feature>
<dbReference type="AlphaFoldDB" id="A0A3M8KU30"/>